<dbReference type="InterPro" id="IPR021617">
    <property type="entry name" value="DUF3231"/>
</dbReference>
<dbReference type="OrthoDB" id="1675670at2"/>
<dbReference type="Gene3D" id="1.20.1260.10">
    <property type="match status" value="2"/>
</dbReference>
<evidence type="ECO:0008006" key="3">
    <source>
        <dbReference type="Google" id="ProtNLM"/>
    </source>
</evidence>
<gene>
    <name evidence="1" type="ORF">CBW65_06460</name>
</gene>
<dbReference type="Pfam" id="PF11553">
    <property type="entry name" value="DUF3231"/>
    <property type="match status" value="2"/>
</dbReference>
<dbReference type="EMBL" id="CP021434">
    <property type="protein sequence ID" value="ARU60771.1"/>
    <property type="molecule type" value="Genomic_DNA"/>
</dbReference>
<dbReference type="RefSeq" id="WP_087456161.1">
    <property type="nucleotide sequence ID" value="NZ_CP021434.1"/>
</dbReference>
<dbReference type="AlphaFoldDB" id="A0A1Y0IJT1"/>
<name>A0A1Y0IJT1_9BACL</name>
<dbReference type="KEGG" id="tum:CBW65_06460"/>
<organism evidence="1 2">
    <name type="scientific">Tumebacillus avium</name>
    <dbReference type="NCBI Taxonomy" id="1903704"/>
    <lineage>
        <taxon>Bacteria</taxon>
        <taxon>Bacillati</taxon>
        <taxon>Bacillota</taxon>
        <taxon>Bacilli</taxon>
        <taxon>Bacillales</taxon>
        <taxon>Alicyclobacillaceae</taxon>
        <taxon>Tumebacillus</taxon>
    </lineage>
</organism>
<proteinExistence type="predicted"/>
<protein>
    <recommendedName>
        <fullName evidence="3">DUF3231 family protein</fullName>
    </recommendedName>
</protein>
<accession>A0A1Y0IJT1</accession>
<dbReference type="InterPro" id="IPR012347">
    <property type="entry name" value="Ferritin-like"/>
</dbReference>
<reference evidence="2" key="1">
    <citation type="submission" date="2017-05" db="EMBL/GenBank/DDBJ databases">
        <authorList>
            <person name="Sung H."/>
        </authorList>
    </citation>
    <scope>NUCLEOTIDE SEQUENCE [LARGE SCALE GENOMIC DNA]</scope>
    <source>
        <strain evidence="2">AR23208</strain>
    </source>
</reference>
<dbReference type="Proteomes" id="UP000195437">
    <property type="component" value="Chromosome"/>
</dbReference>
<evidence type="ECO:0000313" key="1">
    <source>
        <dbReference type="EMBL" id="ARU60771.1"/>
    </source>
</evidence>
<evidence type="ECO:0000313" key="2">
    <source>
        <dbReference type="Proteomes" id="UP000195437"/>
    </source>
</evidence>
<keyword evidence="2" id="KW-1185">Reference proteome</keyword>
<sequence>MNAAHRAKLTSAEIAALWTQYMNDTSGLCFNTYMLEHLQDSDIRKVFQDAVQLSSRHVNTIKKFLEDEGFPIPIGFTPQDVTVGAPRLFSDTFCLHYLNIMSIHGCHGYSGVLTTCTRRDIRDYYTTCMTTAVELCNQTKDIMLDKGVYYRPPAISPPEGPEFIKSDSFLAGWFGEKRPLNCIEISDIYFNLKKSILAKALIVAFSQVAHSKKVRDFLLEAVQVKDSHINLFHETLNNENLPAPPTFDAEITGSTTAPFSDKLMMFQIGFLFSTAMVYYGTGWASSLRTDLTPKYISSIADDMRIGRNWMNIMIEHQWFEQPPLAADRKALAMKNK</sequence>